<protein>
    <submittedName>
        <fullName evidence="1">Uncharacterized protein</fullName>
    </submittedName>
</protein>
<evidence type="ECO:0000313" key="1">
    <source>
        <dbReference type="EMBL" id="VEV96033.1"/>
    </source>
</evidence>
<sequence length="46" mass="4841">MSGAFDWLDLFGALSDDRAPIVSTVFMHAVIERLACTGAGLLLGSD</sequence>
<gene>
    <name evidence="1" type="ORF">PMYSY11_0986</name>
</gene>
<accession>A0A653E035</accession>
<dbReference type="AlphaFoldDB" id="A0A653E035"/>
<organism evidence="1">
    <name type="scientific">Pseudomonas marincola</name>
    <dbReference type="NCBI Taxonomy" id="437900"/>
    <lineage>
        <taxon>Bacteria</taxon>
        <taxon>Pseudomonadati</taxon>
        <taxon>Pseudomonadota</taxon>
        <taxon>Gammaproteobacteria</taxon>
        <taxon>Pseudomonadales</taxon>
        <taxon>Pseudomonadaceae</taxon>
        <taxon>Pseudomonas</taxon>
    </lineage>
</organism>
<dbReference type="EMBL" id="LR215729">
    <property type="protein sequence ID" value="VEV96033.1"/>
    <property type="molecule type" value="Genomic_DNA"/>
</dbReference>
<reference evidence="1" key="1">
    <citation type="submission" date="2019-02" db="EMBL/GenBank/DDBJ databases">
        <authorList>
            <consortium name="Genoscope - CEA"/>
            <person name="William W."/>
        </authorList>
    </citation>
    <scope>NUCLEOTIDE SEQUENCE [LARGE SCALE GENOMIC DNA]</scope>
    <source>
        <strain evidence="1">YSy11</strain>
    </source>
</reference>
<proteinExistence type="predicted"/>
<name>A0A653E035_9PSED</name>